<evidence type="ECO:0000313" key="4">
    <source>
        <dbReference type="Proteomes" id="UP001152604"/>
    </source>
</evidence>
<gene>
    <name evidence="3" type="ORF">MES4922_10234</name>
</gene>
<reference evidence="3" key="1">
    <citation type="submission" date="2022-03" db="EMBL/GenBank/DDBJ databases">
        <authorList>
            <person name="Brunel B."/>
        </authorList>
    </citation>
    <scope>NUCLEOTIDE SEQUENCE</scope>
    <source>
        <strain evidence="3">STM4922sample</strain>
    </source>
</reference>
<comment type="caution">
    <text evidence="3">The sequence shown here is derived from an EMBL/GenBank/DDBJ whole genome shotgun (WGS) entry which is preliminary data.</text>
</comment>
<keyword evidence="2" id="KW-0812">Transmembrane</keyword>
<keyword evidence="4" id="KW-1185">Reference proteome</keyword>
<sequence>MDQVRNVSDRLQDDLGPVKRATARRRSWRQRACAALLARLGILATVLVARGLVENVLDLGTERVHRVSSQSQFGNEPPERKAGRVF</sequence>
<feature type="compositionally biased region" description="Basic and acidic residues" evidence="1">
    <location>
        <begin position="77"/>
        <end position="86"/>
    </location>
</feature>
<evidence type="ECO:0000313" key="3">
    <source>
        <dbReference type="EMBL" id="CAH2394321.1"/>
    </source>
</evidence>
<dbReference type="EMBL" id="CAKXZS010000001">
    <property type="protein sequence ID" value="CAH2394321.1"/>
    <property type="molecule type" value="Genomic_DNA"/>
</dbReference>
<protein>
    <submittedName>
        <fullName evidence="3">Uncharacterized protein</fullName>
    </submittedName>
</protein>
<evidence type="ECO:0000256" key="2">
    <source>
        <dbReference type="SAM" id="Phobius"/>
    </source>
</evidence>
<feature type="transmembrane region" description="Helical" evidence="2">
    <location>
        <begin position="32"/>
        <end position="53"/>
    </location>
</feature>
<feature type="region of interest" description="Disordered" evidence="1">
    <location>
        <begin position="67"/>
        <end position="86"/>
    </location>
</feature>
<evidence type="ECO:0000256" key="1">
    <source>
        <dbReference type="SAM" id="MobiDB-lite"/>
    </source>
</evidence>
<keyword evidence="2" id="KW-0472">Membrane</keyword>
<dbReference type="Proteomes" id="UP001152604">
    <property type="component" value="Unassembled WGS sequence"/>
</dbReference>
<name>A0ABM9DCR5_9HYPH</name>
<accession>A0ABM9DCR5</accession>
<organism evidence="3 4">
    <name type="scientific">Mesorhizobium ventifaucium</name>
    <dbReference type="NCBI Taxonomy" id="666020"/>
    <lineage>
        <taxon>Bacteria</taxon>
        <taxon>Pseudomonadati</taxon>
        <taxon>Pseudomonadota</taxon>
        <taxon>Alphaproteobacteria</taxon>
        <taxon>Hyphomicrobiales</taxon>
        <taxon>Phyllobacteriaceae</taxon>
        <taxon>Mesorhizobium</taxon>
    </lineage>
</organism>
<proteinExistence type="predicted"/>
<keyword evidence="2" id="KW-1133">Transmembrane helix</keyword>